<accession>A0A0A6X0T5</accession>
<sequence length="129" mass="13648">MRSEGEPDVWAEQRVRQAWHAAVLALVLGAAWISLLGVGRGEWSTAGELPRPAVVAAAPQAAVPVVPEARLAGKPTPCSLLLFVAAIAAVLFGTRRHLRWPVAAARTCAATPSLLLHAMRGRAPPRRLA</sequence>
<proteinExistence type="predicted"/>
<name>A0A0A6X0T5_ACTUT</name>
<protein>
    <submittedName>
        <fullName evidence="2">Uncharacterized protein</fullName>
    </submittedName>
</protein>
<comment type="caution">
    <text evidence="2">The sequence shown here is derived from an EMBL/GenBank/DDBJ whole genome shotgun (WGS) entry which is preliminary data.</text>
</comment>
<feature type="transmembrane region" description="Helical" evidence="1">
    <location>
        <begin position="74"/>
        <end position="92"/>
    </location>
</feature>
<dbReference type="AlphaFoldDB" id="A0A0A6X0T5"/>
<gene>
    <name evidence="2" type="ORF">MB27_33180</name>
</gene>
<organism evidence="2 3">
    <name type="scientific">Actinoplanes utahensis</name>
    <dbReference type="NCBI Taxonomy" id="1869"/>
    <lineage>
        <taxon>Bacteria</taxon>
        <taxon>Bacillati</taxon>
        <taxon>Actinomycetota</taxon>
        <taxon>Actinomycetes</taxon>
        <taxon>Micromonosporales</taxon>
        <taxon>Micromonosporaceae</taxon>
        <taxon>Actinoplanes</taxon>
    </lineage>
</organism>
<dbReference type="RefSeq" id="WP_043531378.1">
    <property type="nucleotide sequence ID" value="NZ_BAABKU010000021.1"/>
</dbReference>
<keyword evidence="1" id="KW-0472">Membrane</keyword>
<evidence type="ECO:0000313" key="3">
    <source>
        <dbReference type="Proteomes" id="UP000054537"/>
    </source>
</evidence>
<reference evidence="2 3" key="1">
    <citation type="submission" date="2014-10" db="EMBL/GenBank/DDBJ databases">
        <title>Draft genome sequence of Actinoplanes utahensis NRRL 12052.</title>
        <authorList>
            <person name="Velasco-Bucheli B."/>
            <person name="del Cerro C."/>
            <person name="Hormigo D."/>
            <person name="Garcia J.L."/>
            <person name="Acebal C."/>
            <person name="Arroyo M."/>
            <person name="de la Mata I."/>
        </authorList>
    </citation>
    <scope>NUCLEOTIDE SEQUENCE [LARGE SCALE GENOMIC DNA]</scope>
    <source>
        <strain evidence="2 3">NRRL 12052</strain>
    </source>
</reference>
<dbReference type="EMBL" id="JRTT01000129">
    <property type="protein sequence ID" value="KHD73637.1"/>
    <property type="molecule type" value="Genomic_DNA"/>
</dbReference>
<dbReference type="Proteomes" id="UP000054537">
    <property type="component" value="Unassembled WGS sequence"/>
</dbReference>
<keyword evidence="1" id="KW-0812">Transmembrane</keyword>
<keyword evidence="3" id="KW-1185">Reference proteome</keyword>
<evidence type="ECO:0000256" key="1">
    <source>
        <dbReference type="SAM" id="Phobius"/>
    </source>
</evidence>
<keyword evidence="1" id="KW-1133">Transmembrane helix</keyword>
<feature type="transmembrane region" description="Helical" evidence="1">
    <location>
        <begin position="21"/>
        <end position="39"/>
    </location>
</feature>
<evidence type="ECO:0000313" key="2">
    <source>
        <dbReference type="EMBL" id="KHD73637.1"/>
    </source>
</evidence>